<feature type="region of interest" description="Disordered" evidence="4">
    <location>
        <begin position="117"/>
        <end position="145"/>
    </location>
</feature>
<evidence type="ECO:0008006" key="7">
    <source>
        <dbReference type="Google" id="ProtNLM"/>
    </source>
</evidence>
<evidence type="ECO:0000256" key="2">
    <source>
        <dbReference type="ARBA" id="ARBA00023125"/>
    </source>
</evidence>
<dbReference type="RefSeq" id="WP_407824008.1">
    <property type="nucleotide sequence ID" value="NZ_JBJLSN010000011.1"/>
</dbReference>
<feature type="compositionally biased region" description="Basic and acidic residues" evidence="4">
    <location>
        <begin position="119"/>
        <end position="129"/>
    </location>
</feature>
<comment type="caution">
    <text evidence="5">The sequence shown here is derived from an EMBL/GenBank/DDBJ whole genome shotgun (WGS) entry which is preliminary data.</text>
</comment>
<name>A0ABW8V4W5_9PROT</name>
<evidence type="ECO:0000256" key="1">
    <source>
        <dbReference type="ARBA" id="ARBA00023015"/>
    </source>
</evidence>
<dbReference type="InterPro" id="IPR000524">
    <property type="entry name" value="Tscrpt_reg_HTH_GntR"/>
</dbReference>
<keyword evidence="1" id="KW-0805">Transcription regulation</keyword>
<dbReference type="InterPro" id="IPR036388">
    <property type="entry name" value="WH-like_DNA-bd_sf"/>
</dbReference>
<keyword evidence="2" id="KW-0238">DNA-binding</keyword>
<dbReference type="InterPro" id="IPR036390">
    <property type="entry name" value="WH_DNA-bd_sf"/>
</dbReference>
<evidence type="ECO:0000313" key="5">
    <source>
        <dbReference type="EMBL" id="MFL7901545.1"/>
    </source>
</evidence>
<accession>A0ABW8V4W5</accession>
<feature type="region of interest" description="Disordered" evidence="4">
    <location>
        <begin position="252"/>
        <end position="279"/>
    </location>
</feature>
<reference evidence="5 6" key="1">
    <citation type="submission" date="2024-11" db="EMBL/GenBank/DDBJ databases">
        <title>Draft genome sequences of two bacteria associated to sugarcane roots in Colombia.</title>
        <authorList>
            <person name="Pardo-Diaz S."/>
            <person name="Masmela-Mendoza J."/>
            <person name="Delgadillo-Duran P."/>
            <person name="Bautista E.J."/>
            <person name="Rojas-Tapias D.F."/>
        </authorList>
    </citation>
    <scope>NUCLEOTIDE SEQUENCE [LARGE SCALE GENOMIC DNA]</scope>
    <source>
        <strain evidence="5 6">Ap18</strain>
    </source>
</reference>
<dbReference type="Gene3D" id="1.10.10.10">
    <property type="entry name" value="Winged helix-like DNA-binding domain superfamily/Winged helix DNA-binding domain"/>
    <property type="match status" value="1"/>
</dbReference>
<dbReference type="EMBL" id="JBJLSN010000011">
    <property type="protein sequence ID" value="MFL7901545.1"/>
    <property type="molecule type" value="Genomic_DNA"/>
</dbReference>
<sequence>MNYEGGYTKQCRRLWGHPAFRSKQEAAVFSWMISAAQWRDARISTKFGPVDLEAGELLVAERVLADDFGMHRNTVRALLQRMSDEGIITRFLDRCPARAGTVVRIINYKSYQCVDASEQDAKDRKRTEGETEEGPQEDRKRTKNNTFKELTLEADASKATVIAFPLGQDPSPTKPQSQDLNALFSEWWQFVPRKVSKGQAEKAYRAAVKHTDPAELLAGIKRFATDCEGRDPQFVAHPATWLNGKRWLDEPGLPLNGGSNAQRYSSARETPEQATHRRREALADALARRMAAGGGGAGAH</sequence>
<evidence type="ECO:0000256" key="3">
    <source>
        <dbReference type="ARBA" id="ARBA00023163"/>
    </source>
</evidence>
<protein>
    <recommendedName>
        <fullName evidence="7">Helix-turn-helix domain-containing protein</fullName>
    </recommendedName>
</protein>
<proteinExistence type="predicted"/>
<feature type="compositionally biased region" description="Polar residues" evidence="4">
    <location>
        <begin position="257"/>
        <end position="268"/>
    </location>
</feature>
<dbReference type="SUPFAM" id="SSF46785">
    <property type="entry name" value="Winged helix' DNA-binding domain"/>
    <property type="match status" value="1"/>
</dbReference>
<dbReference type="Proteomes" id="UP001628281">
    <property type="component" value="Unassembled WGS sequence"/>
</dbReference>
<evidence type="ECO:0000313" key="6">
    <source>
        <dbReference type="Proteomes" id="UP001628281"/>
    </source>
</evidence>
<keyword evidence="6" id="KW-1185">Reference proteome</keyword>
<gene>
    <name evidence="5" type="ORF">ACJ41P_10460</name>
</gene>
<dbReference type="PRINTS" id="PR00035">
    <property type="entry name" value="HTHGNTR"/>
</dbReference>
<keyword evidence="3" id="KW-0804">Transcription</keyword>
<organism evidence="5 6">
    <name type="scientific">Azospirillum argentinense</name>
    <dbReference type="NCBI Taxonomy" id="2970906"/>
    <lineage>
        <taxon>Bacteria</taxon>
        <taxon>Pseudomonadati</taxon>
        <taxon>Pseudomonadota</taxon>
        <taxon>Alphaproteobacteria</taxon>
        <taxon>Rhodospirillales</taxon>
        <taxon>Azospirillaceae</taxon>
        <taxon>Azospirillum</taxon>
    </lineage>
</organism>
<evidence type="ECO:0000256" key="4">
    <source>
        <dbReference type="SAM" id="MobiDB-lite"/>
    </source>
</evidence>